<evidence type="ECO:0000313" key="3">
    <source>
        <dbReference type="Proteomes" id="UP000184774"/>
    </source>
</evidence>
<keyword evidence="1" id="KW-0472">Membrane</keyword>
<dbReference type="Proteomes" id="UP000184774">
    <property type="component" value="Unassembled WGS sequence"/>
</dbReference>
<dbReference type="EMBL" id="FSSB01000034">
    <property type="protein sequence ID" value="SIO96608.1"/>
    <property type="molecule type" value="Genomic_DNA"/>
</dbReference>
<name>A0A1N6MAX7_9VIBR</name>
<dbReference type="AlphaFoldDB" id="A0A1N6MAX7"/>
<keyword evidence="1" id="KW-1133">Transmembrane helix</keyword>
<accession>A0A1N6MAX7</accession>
<evidence type="ECO:0000313" key="2">
    <source>
        <dbReference type="EMBL" id="SIO96608.1"/>
    </source>
</evidence>
<evidence type="ECO:0000256" key="1">
    <source>
        <dbReference type="SAM" id="Phobius"/>
    </source>
</evidence>
<protein>
    <submittedName>
        <fullName evidence="2">Uncharacterized protein</fullName>
    </submittedName>
</protein>
<gene>
    <name evidence="2" type="ORF">VSP9026_04411</name>
</gene>
<keyword evidence="1" id="KW-0812">Transmembrane</keyword>
<organism evidence="2 3">
    <name type="scientific">Vibrio spartinae</name>
    <dbReference type="NCBI Taxonomy" id="1918945"/>
    <lineage>
        <taxon>Bacteria</taxon>
        <taxon>Pseudomonadati</taxon>
        <taxon>Pseudomonadota</taxon>
        <taxon>Gammaproteobacteria</taxon>
        <taxon>Vibrionales</taxon>
        <taxon>Vibrionaceae</taxon>
        <taxon>Vibrio</taxon>
    </lineage>
</organism>
<sequence>MVGSAINSLQFIVNDEYTLRKLGIDEAKLLVNAFAVASGQLLASAIIAPQTVVAKLAILVIVSFGVWAVDKVTDFEKKIVEKTIETFDEK</sequence>
<proteinExistence type="predicted"/>
<feature type="transmembrane region" description="Helical" evidence="1">
    <location>
        <begin position="53"/>
        <end position="69"/>
    </location>
</feature>
<reference evidence="2 3" key="1">
    <citation type="submission" date="2016-12" db="EMBL/GenBank/DDBJ databases">
        <authorList>
            <person name="Song W.-J."/>
            <person name="Kurnit D.M."/>
        </authorList>
    </citation>
    <scope>NUCLEOTIDE SEQUENCE [LARGE SCALE GENOMIC DNA]</scope>
    <source>
        <strain evidence="2 3">CECT 9026</strain>
    </source>
</reference>